<organism evidence="1 2">
    <name type="scientific">Eubacterium aggregans</name>
    <dbReference type="NCBI Taxonomy" id="81409"/>
    <lineage>
        <taxon>Bacteria</taxon>
        <taxon>Bacillati</taxon>
        <taxon>Bacillota</taxon>
        <taxon>Clostridia</taxon>
        <taxon>Eubacteriales</taxon>
        <taxon>Eubacteriaceae</taxon>
        <taxon>Eubacterium</taxon>
    </lineage>
</organism>
<dbReference type="Gene3D" id="2.40.30.200">
    <property type="match status" value="1"/>
</dbReference>
<keyword evidence="2" id="KW-1185">Reference proteome</keyword>
<name>A0A1H4BMM5_9FIRM</name>
<dbReference type="AlphaFoldDB" id="A0A1H4BMM5"/>
<gene>
    <name evidence="1" type="ORF">SAMN04515656_1123</name>
</gene>
<accession>A0A1H4BMM5</accession>
<dbReference type="Proteomes" id="UP000199394">
    <property type="component" value="Unassembled WGS sequence"/>
</dbReference>
<protein>
    <submittedName>
        <fullName evidence="1">Phage-related protein</fullName>
    </submittedName>
</protein>
<evidence type="ECO:0000313" key="1">
    <source>
        <dbReference type="EMBL" id="SEA49390.1"/>
    </source>
</evidence>
<dbReference type="EMBL" id="FNRK01000012">
    <property type="protein sequence ID" value="SEA49390.1"/>
    <property type="molecule type" value="Genomic_DNA"/>
</dbReference>
<reference evidence="1 2" key="1">
    <citation type="submission" date="2016-10" db="EMBL/GenBank/DDBJ databases">
        <authorList>
            <person name="de Groot N.N."/>
        </authorList>
    </citation>
    <scope>NUCLEOTIDE SEQUENCE [LARGE SCALE GENOMIC DNA]</scope>
    <source>
        <strain evidence="1 2">SR12</strain>
    </source>
</reference>
<sequence length="239" mass="26941">MYKITYGNVSNEDLGMIITSMVIPPPLRRVNTVQIAGRDGNMYETTDNYEDIDIKVSLTTINPRREYVEWHAWWSKVKQWLLSAHDRIKIGAYPGKYFKVKNIRLGDPERTWYISSSMEVTITCDPYIYLDDGDRERALTSGKLYADCSCNPVYKFAGETTLTLAVNGHSITVNIGQNIALDTELMTCYRVIGSANVIANADVEGDPLDKLRLMEGENTIAITSPGDVTASVIPHWRHL</sequence>
<dbReference type="STRING" id="81409.SAMN04515656_1123"/>
<proteinExistence type="predicted"/>
<evidence type="ECO:0000313" key="2">
    <source>
        <dbReference type="Proteomes" id="UP000199394"/>
    </source>
</evidence>